<proteinExistence type="inferred from homology"/>
<name>A0A9X1UAT8_9FLAO</name>
<dbReference type="PANTHER" id="PTHR34039">
    <property type="entry name" value="UPF0102 PROTEIN YRAN"/>
    <property type="match status" value="1"/>
</dbReference>
<reference evidence="3" key="1">
    <citation type="submission" date="2021-09" db="EMBL/GenBank/DDBJ databases">
        <title>Genome of Aequorivita sp. strain F47161.</title>
        <authorList>
            <person name="Wang Y."/>
        </authorList>
    </citation>
    <scope>NUCLEOTIDE SEQUENCE</scope>
    <source>
        <strain evidence="3">F47161</strain>
    </source>
</reference>
<comment type="caution">
    <text evidence="3">The sequence shown here is derived from an EMBL/GenBank/DDBJ whole genome shotgun (WGS) entry which is preliminary data.</text>
</comment>
<comment type="similarity">
    <text evidence="1 2">Belongs to the UPF0102 family.</text>
</comment>
<dbReference type="Proteomes" id="UP001139461">
    <property type="component" value="Unassembled WGS sequence"/>
</dbReference>
<protein>
    <recommendedName>
        <fullName evidence="2">UPF0102 protein K8089_13105</fullName>
    </recommendedName>
</protein>
<evidence type="ECO:0000256" key="2">
    <source>
        <dbReference type="HAMAP-Rule" id="MF_00048"/>
    </source>
</evidence>
<dbReference type="Pfam" id="PF02021">
    <property type="entry name" value="UPF0102"/>
    <property type="match status" value="1"/>
</dbReference>
<dbReference type="PANTHER" id="PTHR34039:SF1">
    <property type="entry name" value="UPF0102 PROTEIN YRAN"/>
    <property type="match status" value="1"/>
</dbReference>
<organism evidence="3 4">
    <name type="scientific">Aequorivita vitellina</name>
    <dbReference type="NCBI Taxonomy" id="2874475"/>
    <lineage>
        <taxon>Bacteria</taxon>
        <taxon>Pseudomonadati</taxon>
        <taxon>Bacteroidota</taxon>
        <taxon>Flavobacteriia</taxon>
        <taxon>Flavobacteriales</taxon>
        <taxon>Flavobacteriaceae</taxon>
        <taxon>Aequorivita</taxon>
    </lineage>
</organism>
<evidence type="ECO:0000313" key="3">
    <source>
        <dbReference type="EMBL" id="MCG2419961.1"/>
    </source>
</evidence>
<dbReference type="HAMAP" id="MF_00048">
    <property type="entry name" value="UPF0102"/>
    <property type="match status" value="1"/>
</dbReference>
<dbReference type="AlphaFoldDB" id="A0A9X1UAT8"/>
<keyword evidence="4" id="KW-1185">Reference proteome</keyword>
<dbReference type="NCBIfam" id="NF009154">
    <property type="entry name" value="PRK12497.3-3"/>
    <property type="match status" value="1"/>
</dbReference>
<evidence type="ECO:0000256" key="1">
    <source>
        <dbReference type="ARBA" id="ARBA00006738"/>
    </source>
</evidence>
<sequence length="125" mass="14487">MSGNDMASHNELGKLGEELAAQYLLRNGYKILRRNFYFDKAEIDIIAQKEESTVVIVEVKTRNSDFFGDPQSFVTPAKIKLLVKAANEYIVSNQLDVEVRFDIIAILKNKKQERLEHFENAFYHF</sequence>
<dbReference type="InterPro" id="IPR011335">
    <property type="entry name" value="Restrct_endonuc-II-like"/>
</dbReference>
<dbReference type="SUPFAM" id="SSF52980">
    <property type="entry name" value="Restriction endonuclease-like"/>
    <property type="match status" value="1"/>
</dbReference>
<dbReference type="InterPro" id="IPR003509">
    <property type="entry name" value="UPF0102_YraN-like"/>
</dbReference>
<accession>A0A9X1UAT8</accession>
<dbReference type="EMBL" id="JAIRBA010000029">
    <property type="protein sequence ID" value="MCG2419961.1"/>
    <property type="molecule type" value="Genomic_DNA"/>
</dbReference>
<dbReference type="CDD" id="cd20736">
    <property type="entry name" value="PoNe_Nuclease"/>
    <property type="match status" value="1"/>
</dbReference>
<dbReference type="Gene3D" id="3.40.1350.10">
    <property type="match status" value="1"/>
</dbReference>
<gene>
    <name evidence="3" type="ORF">K8089_13105</name>
</gene>
<dbReference type="GO" id="GO:0003676">
    <property type="term" value="F:nucleic acid binding"/>
    <property type="evidence" value="ECO:0007669"/>
    <property type="project" value="InterPro"/>
</dbReference>
<dbReference type="InterPro" id="IPR011856">
    <property type="entry name" value="tRNA_endonuc-like_dom_sf"/>
</dbReference>
<dbReference type="NCBIfam" id="NF009150">
    <property type="entry name" value="PRK12497.1-3"/>
    <property type="match status" value="1"/>
</dbReference>
<evidence type="ECO:0000313" key="4">
    <source>
        <dbReference type="Proteomes" id="UP001139461"/>
    </source>
</evidence>